<feature type="domain" description="Glycosyl transferase family 1" evidence="1">
    <location>
        <begin position="186"/>
        <end position="333"/>
    </location>
</feature>
<dbReference type="GO" id="GO:0016757">
    <property type="term" value="F:glycosyltransferase activity"/>
    <property type="evidence" value="ECO:0007669"/>
    <property type="project" value="InterPro"/>
</dbReference>
<dbReference type="PANTHER" id="PTHR12526">
    <property type="entry name" value="GLYCOSYLTRANSFERASE"/>
    <property type="match status" value="1"/>
</dbReference>
<evidence type="ECO:0000313" key="3">
    <source>
        <dbReference type="EMBL" id="APG25505.1"/>
    </source>
</evidence>
<dbReference type="Pfam" id="PF00534">
    <property type="entry name" value="Glycos_transf_1"/>
    <property type="match status" value="1"/>
</dbReference>
<dbReference type="InterPro" id="IPR028098">
    <property type="entry name" value="Glyco_trans_4-like_N"/>
</dbReference>
<name>A0A1L3GI01_SYNAC</name>
<proteinExistence type="predicted"/>
<evidence type="ECO:0000259" key="1">
    <source>
        <dbReference type="Pfam" id="PF00534"/>
    </source>
</evidence>
<dbReference type="EMBL" id="CP015518">
    <property type="protein sequence ID" value="APG25505.1"/>
    <property type="molecule type" value="Genomic_DNA"/>
</dbReference>
<evidence type="ECO:0000259" key="2">
    <source>
        <dbReference type="Pfam" id="PF13439"/>
    </source>
</evidence>
<evidence type="ECO:0008006" key="5">
    <source>
        <dbReference type="Google" id="ProtNLM"/>
    </source>
</evidence>
<dbReference type="InterPro" id="IPR001296">
    <property type="entry name" value="Glyco_trans_1"/>
</dbReference>
<sequence>MNIAVVRKECSLRKGGAERYCANLCRCLAEMGHRVWVLAHECDRDIHPDLIHVPIPVSNRTSAARNLSFHHNSQRALERLKVDRVYALSRTYPADAFRVSDPLHNSWLDVRYTGRFRNRLERLNPRHRTILALENAIRDARQTGVIITNSQWVRNELLACGDYPAERIQVVYNGVDTSLFRPLPSHGSFDAPLKLLFVSHDFTRKGLGFVIEALAELKTLGISCHLSVVGKDDPRPFRKKAERLGVSRDVEFCGALSDPRACYTDADLLVLPTLSDPFANVCLEALACGLPVMTTTNNGASEILTEGETGYILDSLRPLMPQIVAGIARFGRLAPERRLDMASRARLCAERFTIELNACRTLEVLAAMTPIERPWHRR</sequence>
<evidence type="ECO:0000313" key="4">
    <source>
        <dbReference type="Proteomes" id="UP000182264"/>
    </source>
</evidence>
<dbReference type="SUPFAM" id="SSF53756">
    <property type="entry name" value="UDP-Glycosyltransferase/glycogen phosphorylase"/>
    <property type="match status" value="1"/>
</dbReference>
<feature type="domain" description="Glycosyltransferase subfamily 4-like N-terminal" evidence="2">
    <location>
        <begin position="15"/>
        <end position="178"/>
    </location>
</feature>
<dbReference type="STRING" id="29542.A6070_05105"/>
<dbReference type="Gene3D" id="3.40.50.2000">
    <property type="entry name" value="Glycogen Phosphorylase B"/>
    <property type="match status" value="2"/>
</dbReference>
<dbReference type="CDD" id="cd03801">
    <property type="entry name" value="GT4_PimA-like"/>
    <property type="match status" value="1"/>
</dbReference>
<dbReference type="Proteomes" id="UP000182264">
    <property type="component" value="Chromosome"/>
</dbReference>
<accession>A0A1L3GI01</accession>
<reference evidence="3 4" key="1">
    <citation type="journal article" date="2017" name="Genome Announc.">
        <title>Complete Genome Sequences of Two Acetylene-Fermenting Pelobacter acetylenicus Strains.</title>
        <authorList>
            <person name="Sutton J.M."/>
            <person name="Baesman S.M."/>
            <person name="Fierst J.L."/>
            <person name="Poret-Peterson A.T."/>
            <person name="Oremland R.S."/>
            <person name="Dunlap D.S."/>
            <person name="Akob D.M."/>
        </authorList>
    </citation>
    <scope>NUCLEOTIDE SEQUENCE [LARGE SCALE GENOMIC DNA]</scope>
    <source>
        <strain evidence="3 4">DSM 3247</strain>
    </source>
</reference>
<dbReference type="OrthoDB" id="9802525at2"/>
<dbReference type="PANTHER" id="PTHR12526:SF623">
    <property type="entry name" value="WABG"/>
    <property type="match status" value="1"/>
</dbReference>
<dbReference type="AlphaFoldDB" id="A0A1L3GI01"/>
<protein>
    <recommendedName>
        <fullName evidence="5">Glycosyl transferase, group 1</fullName>
    </recommendedName>
</protein>
<keyword evidence="4" id="KW-1185">Reference proteome</keyword>
<dbReference type="RefSeq" id="WP_072287346.1">
    <property type="nucleotide sequence ID" value="NZ_CP015455.1"/>
</dbReference>
<dbReference type="KEGG" id="pace:A6070_05105"/>
<dbReference type="Pfam" id="PF13439">
    <property type="entry name" value="Glyco_transf_4"/>
    <property type="match status" value="1"/>
</dbReference>
<organism evidence="3 4">
    <name type="scientific">Syntrophotalea acetylenica</name>
    <name type="common">Pelobacter acetylenicus</name>
    <dbReference type="NCBI Taxonomy" id="29542"/>
    <lineage>
        <taxon>Bacteria</taxon>
        <taxon>Pseudomonadati</taxon>
        <taxon>Thermodesulfobacteriota</taxon>
        <taxon>Desulfuromonadia</taxon>
        <taxon>Desulfuromonadales</taxon>
        <taxon>Syntrophotaleaceae</taxon>
        <taxon>Syntrophotalea</taxon>
    </lineage>
</organism>
<gene>
    <name evidence="3" type="ORF">A7E75_11095</name>
</gene>